<gene>
    <name evidence="3" type="ORF">FUAX_30470</name>
</gene>
<dbReference type="Pfam" id="PF07228">
    <property type="entry name" value="SpoIIE"/>
    <property type="match status" value="1"/>
</dbReference>
<dbReference type="PANTHER" id="PTHR43156">
    <property type="entry name" value="STAGE II SPORULATION PROTEIN E-RELATED"/>
    <property type="match status" value="1"/>
</dbReference>
<dbReference type="GO" id="GO:0016791">
    <property type="term" value="F:phosphatase activity"/>
    <property type="evidence" value="ECO:0007669"/>
    <property type="project" value="TreeGrafter"/>
</dbReference>
<dbReference type="SMART" id="SM00331">
    <property type="entry name" value="PP2C_SIG"/>
    <property type="match status" value="1"/>
</dbReference>
<proteinExistence type="predicted"/>
<sequence length="406" mass="45628">MDIESVESKYKLKEMELNALLEITQAINSNLPEQSLYKIYDFTLRASLNISKLTLYVKDEKWTCKANFGTEADFSEIPLDRVFLDRPHTGLIDHSMCESAFDEFEQVIPIAHKDDILAFVFLSGRTNETGEALYVNTNFVQALSNIIIVAIENKKLARKQMKQEIFNKEMEIAANVQKMLLPDSLPQSGFVKVVADYKPHHSVGGDYYDFIPFDEDSFLICIADVSGKGVPAALLMSNFQASLRTIARKTTCLKEIVAELNFQIKGAGTDNFITFFIASYDRRTKLFSYVNAGHNPPVLFDGKGHIQLLKDGTTVLGFFDPLPFLNEGTISGLEDFTLFCYTDGLTECFDEEGVEFGQERLVSYLNDSAKLELKEMHTGLLGSVREFAGHDKWSDDITLLTCRVGG</sequence>
<dbReference type="AlphaFoldDB" id="A0AAU9DHP2"/>
<dbReference type="PANTHER" id="PTHR43156:SF2">
    <property type="entry name" value="STAGE II SPORULATION PROTEIN E"/>
    <property type="match status" value="1"/>
</dbReference>
<dbReference type="InterPro" id="IPR001932">
    <property type="entry name" value="PPM-type_phosphatase-like_dom"/>
</dbReference>
<dbReference type="InterPro" id="IPR052016">
    <property type="entry name" value="Bact_Sigma-Reg"/>
</dbReference>
<evidence type="ECO:0000313" key="4">
    <source>
        <dbReference type="Proteomes" id="UP001348817"/>
    </source>
</evidence>
<dbReference type="RefSeq" id="WP_338392159.1">
    <property type="nucleotide sequence ID" value="NZ_AP025314.1"/>
</dbReference>
<reference evidence="3 4" key="1">
    <citation type="submission" date="2021-12" db="EMBL/GenBank/DDBJ databases">
        <title>Genome sequencing of bacteria with rrn-lacking chromosome and rrn-plasmid.</title>
        <authorList>
            <person name="Anda M."/>
            <person name="Iwasaki W."/>
        </authorList>
    </citation>
    <scope>NUCLEOTIDE SEQUENCE [LARGE SCALE GENOMIC DNA]</scope>
    <source>
        <strain evidence="3 4">DSM 100852</strain>
    </source>
</reference>
<accession>A0AAU9DHP2</accession>
<dbReference type="Gene3D" id="3.60.40.10">
    <property type="entry name" value="PPM-type phosphatase domain"/>
    <property type="match status" value="1"/>
</dbReference>
<protein>
    <recommendedName>
        <fullName evidence="2">PPM-type phosphatase domain-containing protein</fullName>
    </recommendedName>
</protein>
<evidence type="ECO:0000313" key="3">
    <source>
        <dbReference type="EMBL" id="BDD10615.1"/>
    </source>
</evidence>
<name>A0AAU9DHP2_9BACT</name>
<dbReference type="SUPFAM" id="SSF81606">
    <property type="entry name" value="PP2C-like"/>
    <property type="match status" value="1"/>
</dbReference>
<evidence type="ECO:0000259" key="2">
    <source>
        <dbReference type="SMART" id="SM00331"/>
    </source>
</evidence>
<dbReference type="KEGG" id="fax:FUAX_30470"/>
<feature type="domain" description="PPM-type phosphatase" evidence="2">
    <location>
        <begin position="188"/>
        <end position="404"/>
    </location>
</feature>
<keyword evidence="4" id="KW-1185">Reference proteome</keyword>
<evidence type="ECO:0000256" key="1">
    <source>
        <dbReference type="ARBA" id="ARBA00022801"/>
    </source>
</evidence>
<dbReference type="InterPro" id="IPR036457">
    <property type="entry name" value="PPM-type-like_dom_sf"/>
</dbReference>
<dbReference type="EMBL" id="AP025314">
    <property type="protein sequence ID" value="BDD10615.1"/>
    <property type="molecule type" value="Genomic_DNA"/>
</dbReference>
<keyword evidence="1" id="KW-0378">Hydrolase</keyword>
<dbReference type="Proteomes" id="UP001348817">
    <property type="component" value="Chromosome"/>
</dbReference>
<organism evidence="3 4">
    <name type="scientific">Fulvitalea axinellae</name>
    <dbReference type="NCBI Taxonomy" id="1182444"/>
    <lineage>
        <taxon>Bacteria</taxon>
        <taxon>Pseudomonadati</taxon>
        <taxon>Bacteroidota</taxon>
        <taxon>Cytophagia</taxon>
        <taxon>Cytophagales</taxon>
        <taxon>Persicobacteraceae</taxon>
        <taxon>Fulvitalea</taxon>
    </lineage>
</organism>